<protein>
    <submittedName>
        <fullName evidence="6">Class I SAM-dependent methyltransferase</fullName>
    </submittedName>
</protein>
<name>A0A931H4R0_9BURK</name>
<dbReference type="EMBL" id="JADWYS010000001">
    <property type="protein sequence ID" value="MBG9388462.1"/>
    <property type="molecule type" value="Genomic_DNA"/>
</dbReference>
<gene>
    <name evidence="6" type="ORF">I5803_10550</name>
</gene>
<dbReference type="GO" id="GO:0032259">
    <property type="term" value="P:methylation"/>
    <property type="evidence" value="ECO:0007669"/>
    <property type="project" value="UniProtKB-KW"/>
</dbReference>
<evidence type="ECO:0000313" key="6">
    <source>
        <dbReference type="EMBL" id="MBG9388462.1"/>
    </source>
</evidence>
<dbReference type="PANTHER" id="PTHR43712:SF2">
    <property type="entry name" value="O-METHYLTRANSFERASE CICE"/>
    <property type="match status" value="1"/>
</dbReference>
<dbReference type="Proteomes" id="UP000651050">
    <property type="component" value="Unassembled WGS sequence"/>
</dbReference>
<comment type="caution">
    <text evidence="6">The sequence shown here is derived from an EMBL/GenBank/DDBJ whole genome shotgun (WGS) entry which is preliminary data.</text>
</comment>
<sequence length="355" mass="39475">MYDKDPLNAMEAVTAAQWLAFAPLAFQATAVMRDRGVLAALSETGKPVGRTIEEVAQATSLSVYAARVLLEAGLGLHIVWRQEGRYFLGRLGRFLLDDEMTRVNFDFTRDVCYQAAAHLDESLMQGRPAGLKELGPWPTLYEGLSVMPEPALSSWHAFDHFYSDGAFPVMCERLAAAPPRKLLDIGCNTGKWAQMCLQRLPQLEVGLVDLQPQLHRARARLEAAGVAQRAHPHPMDLLDPLLALPRGYDLVWMSQFLDCFSEDQVVHILRKAGECLEPGGRLWVLELFWDRQRFEAAAFSLQQTSLYFSCVANGNSQMYDSSVFLGLVQRAGLEISSLTDGVGGYHTLLECRVAS</sequence>
<keyword evidence="2" id="KW-0808">Transferase</keyword>
<dbReference type="Gene3D" id="1.10.10.10">
    <property type="entry name" value="Winged helix-like DNA-binding domain superfamily/Winged helix DNA-binding domain"/>
    <property type="match status" value="1"/>
</dbReference>
<dbReference type="SUPFAM" id="SSF46785">
    <property type="entry name" value="Winged helix' DNA-binding domain"/>
    <property type="match status" value="1"/>
</dbReference>
<dbReference type="InterPro" id="IPR013217">
    <property type="entry name" value="Methyltransf_12"/>
</dbReference>
<feature type="domain" description="BVU-1015-like N-terminal dimerisation-like" evidence="5">
    <location>
        <begin position="15"/>
        <end position="86"/>
    </location>
</feature>
<dbReference type="InterPro" id="IPR036390">
    <property type="entry name" value="WH_DNA-bd_sf"/>
</dbReference>
<dbReference type="InterPro" id="IPR049480">
    <property type="entry name" value="BVU_1015-like_N"/>
</dbReference>
<dbReference type="SUPFAM" id="SSF53335">
    <property type="entry name" value="S-adenosyl-L-methionine-dependent methyltransferases"/>
    <property type="match status" value="1"/>
</dbReference>
<evidence type="ECO:0000313" key="7">
    <source>
        <dbReference type="Proteomes" id="UP000651050"/>
    </source>
</evidence>
<dbReference type="Pfam" id="PF21212">
    <property type="entry name" value="Dimerisation2-like_dom"/>
    <property type="match status" value="1"/>
</dbReference>
<organism evidence="6 7">
    <name type="scientific">Caenimonas aquaedulcis</name>
    <dbReference type="NCBI Taxonomy" id="2793270"/>
    <lineage>
        <taxon>Bacteria</taxon>
        <taxon>Pseudomonadati</taxon>
        <taxon>Pseudomonadota</taxon>
        <taxon>Betaproteobacteria</taxon>
        <taxon>Burkholderiales</taxon>
        <taxon>Comamonadaceae</taxon>
        <taxon>Caenimonas</taxon>
    </lineage>
</organism>
<evidence type="ECO:0000259" key="5">
    <source>
        <dbReference type="Pfam" id="PF21212"/>
    </source>
</evidence>
<dbReference type="GO" id="GO:0008168">
    <property type="term" value="F:methyltransferase activity"/>
    <property type="evidence" value="ECO:0007669"/>
    <property type="project" value="UniProtKB-KW"/>
</dbReference>
<dbReference type="Gene3D" id="1.20.58.1390">
    <property type="match status" value="1"/>
</dbReference>
<keyword evidence="3" id="KW-0949">S-adenosyl-L-methionine</keyword>
<keyword evidence="1 6" id="KW-0489">Methyltransferase</keyword>
<dbReference type="Pfam" id="PF08242">
    <property type="entry name" value="Methyltransf_12"/>
    <property type="match status" value="1"/>
</dbReference>
<dbReference type="PROSITE" id="PS51683">
    <property type="entry name" value="SAM_OMT_II"/>
    <property type="match status" value="1"/>
</dbReference>
<dbReference type="Gene3D" id="3.40.50.150">
    <property type="entry name" value="Vaccinia Virus protein VP39"/>
    <property type="match status" value="1"/>
</dbReference>
<dbReference type="InterPro" id="IPR016461">
    <property type="entry name" value="COMT-like"/>
</dbReference>
<keyword evidence="7" id="KW-1185">Reference proteome</keyword>
<evidence type="ECO:0000259" key="4">
    <source>
        <dbReference type="Pfam" id="PF08242"/>
    </source>
</evidence>
<evidence type="ECO:0000256" key="2">
    <source>
        <dbReference type="ARBA" id="ARBA00022679"/>
    </source>
</evidence>
<reference evidence="6" key="1">
    <citation type="submission" date="2020-11" db="EMBL/GenBank/DDBJ databases">
        <title>Bacterial whole genome sequence for Caenimonas sp. DR4.4.</title>
        <authorList>
            <person name="Le V."/>
            <person name="Ko S.-R."/>
            <person name="Ahn C.-Y."/>
            <person name="Oh H.-M."/>
        </authorList>
    </citation>
    <scope>NUCLEOTIDE SEQUENCE</scope>
    <source>
        <strain evidence="6">DR4.4</strain>
    </source>
</reference>
<feature type="domain" description="Methyltransferase type 12" evidence="4">
    <location>
        <begin position="183"/>
        <end position="282"/>
    </location>
</feature>
<proteinExistence type="predicted"/>
<dbReference type="InterPro" id="IPR036388">
    <property type="entry name" value="WH-like_DNA-bd_sf"/>
</dbReference>
<dbReference type="CDD" id="cd02440">
    <property type="entry name" value="AdoMet_MTases"/>
    <property type="match status" value="1"/>
</dbReference>
<dbReference type="AlphaFoldDB" id="A0A931H4R0"/>
<evidence type="ECO:0000256" key="3">
    <source>
        <dbReference type="ARBA" id="ARBA00022691"/>
    </source>
</evidence>
<dbReference type="RefSeq" id="WP_196986323.1">
    <property type="nucleotide sequence ID" value="NZ_JADWYS010000001.1"/>
</dbReference>
<evidence type="ECO:0000256" key="1">
    <source>
        <dbReference type="ARBA" id="ARBA00022603"/>
    </source>
</evidence>
<dbReference type="PANTHER" id="PTHR43712">
    <property type="entry name" value="PUTATIVE (AFU_ORTHOLOGUE AFUA_4G14580)-RELATED"/>
    <property type="match status" value="1"/>
</dbReference>
<dbReference type="InterPro" id="IPR029063">
    <property type="entry name" value="SAM-dependent_MTases_sf"/>
</dbReference>
<accession>A0A931H4R0</accession>